<dbReference type="InterPro" id="IPR009577">
    <property type="entry name" value="Sm_multidrug_ex"/>
</dbReference>
<feature type="transmembrane region" description="Helical" evidence="1">
    <location>
        <begin position="47"/>
        <end position="69"/>
    </location>
</feature>
<dbReference type="RefSeq" id="WP_101303137.1">
    <property type="nucleotide sequence ID" value="NZ_CP025197.1"/>
</dbReference>
<keyword evidence="3" id="KW-1185">Reference proteome</keyword>
<feature type="transmembrane region" description="Helical" evidence="1">
    <location>
        <begin position="134"/>
        <end position="161"/>
    </location>
</feature>
<reference evidence="2 3" key="1">
    <citation type="submission" date="2017-12" db="EMBL/GenBank/DDBJ databases">
        <title>Complete genome sequence of Herbivorax saccincola GGR1, a novel Cellulosome-producing hydrolytic bacterium in a thermophilic biogas plant, established by Illumina and Nanopore MinION sequencing.</title>
        <authorList>
            <person name="Pechtl A."/>
            <person name="Ruckert C."/>
            <person name="Koeck D.E."/>
            <person name="Maus I."/>
            <person name="Winkler A."/>
            <person name="Kalinowski J."/>
            <person name="Puhler A."/>
            <person name="Schwarz W.W."/>
            <person name="Zverlov V.V."/>
            <person name="Schluter A."/>
            <person name="Liebl W."/>
        </authorList>
    </citation>
    <scope>NUCLEOTIDE SEQUENCE [LARGE SCALE GENOMIC DNA]</scope>
    <source>
        <strain evidence="3">SR1</strain>
    </source>
</reference>
<dbReference type="Proteomes" id="UP000233534">
    <property type="component" value="Chromosome"/>
</dbReference>
<organism evidence="2 3">
    <name type="scientific">Acetivibrio saccincola</name>
    <dbReference type="NCBI Taxonomy" id="1677857"/>
    <lineage>
        <taxon>Bacteria</taxon>
        <taxon>Bacillati</taxon>
        <taxon>Bacillota</taxon>
        <taxon>Clostridia</taxon>
        <taxon>Eubacteriales</taxon>
        <taxon>Oscillospiraceae</taxon>
        <taxon>Acetivibrio</taxon>
    </lineage>
</organism>
<feature type="transmembrane region" description="Helical" evidence="1">
    <location>
        <begin position="100"/>
        <end position="128"/>
    </location>
</feature>
<dbReference type="EMBL" id="CP025197">
    <property type="protein sequence ID" value="AUG58587.1"/>
    <property type="molecule type" value="Genomic_DNA"/>
</dbReference>
<dbReference type="AlphaFoldDB" id="A0A2K9E4C9"/>
<keyword evidence="1" id="KW-0812">Transmembrane</keyword>
<dbReference type="PANTHER" id="PTHR36007">
    <property type="entry name" value="TRANSPORT PROTEIN-RELATED"/>
    <property type="match status" value="1"/>
</dbReference>
<gene>
    <name evidence="2" type="ORF">HVS_13610</name>
</gene>
<evidence type="ECO:0000313" key="2">
    <source>
        <dbReference type="EMBL" id="AUG58587.1"/>
    </source>
</evidence>
<feature type="transmembrane region" description="Helical" evidence="1">
    <location>
        <begin position="7"/>
        <end position="27"/>
    </location>
</feature>
<protein>
    <submittedName>
        <fullName evidence="2">Small multi-drug export protein</fullName>
    </submittedName>
</protein>
<keyword evidence="1" id="KW-0472">Membrane</keyword>
<dbReference type="PANTHER" id="PTHR36007:SF2">
    <property type="entry name" value="TRANSPORT PROTEIN-RELATED"/>
    <property type="match status" value="1"/>
</dbReference>
<name>A0A2K9E4C9_9FIRM</name>
<dbReference type="Pfam" id="PF06695">
    <property type="entry name" value="Sm_multidrug_ex"/>
    <property type="match status" value="1"/>
</dbReference>
<dbReference type="KEGG" id="hsc:HVS_13610"/>
<sequence>METLLQQLLNFLSIEFTVMLTAALPIIELRGAIPVGISLGLSPIHATIIAFIGSMIPVPFILFTIRPIFNYLKATRTFKKLVNKLTDRSMNNNSGKIQKYGVWGLILIVAIPLPGTGVWSGSLIAALMDMRFKWAFPAILMGNAIAGIIIMLLSHGVVSVIS</sequence>
<accession>A0A2K9E4C9</accession>
<proteinExistence type="predicted"/>
<keyword evidence="1" id="KW-1133">Transmembrane helix</keyword>
<evidence type="ECO:0000313" key="3">
    <source>
        <dbReference type="Proteomes" id="UP000233534"/>
    </source>
</evidence>
<evidence type="ECO:0000256" key="1">
    <source>
        <dbReference type="SAM" id="Phobius"/>
    </source>
</evidence>